<evidence type="ECO:0000256" key="1">
    <source>
        <dbReference type="ARBA" id="ARBA00004370"/>
    </source>
</evidence>
<dbReference type="PATRIC" id="fig|398512.5.peg.2678"/>
<keyword evidence="7" id="KW-1185">Reference proteome</keyword>
<proteinExistence type="inferred from homology"/>
<dbReference type="Gene3D" id="3.90.1310.10">
    <property type="entry name" value="Penicillin-binding protein 2a (Domain 2)"/>
    <property type="match status" value="1"/>
</dbReference>
<dbReference type="CDD" id="cd06575">
    <property type="entry name" value="PASTA_Pbp2x-like_2"/>
    <property type="match status" value="1"/>
</dbReference>
<keyword evidence="6" id="KW-0808">Transferase</keyword>
<dbReference type="InterPro" id="IPR012338">
    <property type="entry name" value="Beta-lactam/transpept-like"/>
</dbReference>
<dbReference type="Pfam" id="PF03717">
    <property type="entry name" value="PBP_dimer"/>
    <property type="match status" value="1"/>
</dbReference>
<dbReference type="STRING" id="398512.Bccel_2570"/>
<keyword evidence="6" id="KW-0328">Glycosyltransferase</keyword>
<dbReference type="CDD" id="cd06577">
    <property type="entry name" value="PASTA_pknB"/>
    <property type="match status" value="1"/>
</dbReference>
<dbReference type="Pfam" id="PF03793">
    <property type="entry name" value="PASTA"/>
    <property type="match status" value="2"/>
</dbReference>
<dbReference type="EMBL" id="LGTC01000001">
    <property type="protein sequence ID" value="KNY27299.1"/>
    <property type="molecule type" value="Genomic_DNA"/>
</dbReference>
<comment type="similarity">
    <text evidence="2">Belongs to the transpeptidase family.</text>
</comment>
<dbReference type="SUPFAM" id="SSF54184">
    <property type="entry name" value="Penicillin-binding protein 2x (pbp-2x), c-terminal domain"/>
    <property type="match status" value="2"/>
</dbReference>
<dbReference type="RefSeq" id="WP_036942601.1">
    <property type="nucleotide sequence ID" value="NZ_JQKC01000019.1"/>
</dbReference>
<dbReference type="Pfam" id="PF00905">
    <property type="entry name" value="Transpeptidase"/>
    <property type="match status" value="1"/>
</dbReference>
<dbReference type="SUPFAM" id="SSF56519">
    <property type="entry name" value="Penicillin binding protein dimerisation domain"/>
    <property type="match status" value="1"/>
</dbReference>
<dbReference type="InterPro" id="IPR036138">
    <property type="entry name" value="PBP_dimer_sf"/>
</dbReference>
<dbReference type="AlphaFoldDB" id="A0A0L6JNG5"/>
<dbReference type="InterPro" id="IPR005543">
    <property type="entry name" value="PASTA_dom"/>
</dbReference>
<keyword evidence="4" id="KW-1133">Transmembrane helix</keyword>
<evidence type="ECO:0000256" key="4">
    <source>
        <dbReference type="SAM" id="Phobius"/>
    </source>
</evidence>
<comment type="caution">
    <text evidence="6">The sequence shown here is derived from an EMBL/GenBank/DDBJ whole genome shotgun (WGS) entry which is preliminary data.</text>
</comment>
<keyword evidence="4" id="KW-0812">Transmembrane</keyword>
<dbReference type="SUPFAM" id="SSF56601">
    <property type="entry name" value="beta-lactamase/transpeptidase-like"/>
    <property type="match status" value="1"/>
</dbReference>
<reference evidence="7" key="1">
    <citation type="submission" date="2015-07" db="EMBL/GenBank/DDBJ databases">
        <title>Near-Complete Genome Sequence of the Cellulolytic Bacterium Bacteroides (Pseudobacteroides) cellulosolvens ATCC 35603.</title>
        <authorList>
            <person name="Dassa B."/>
            <person name="Utturkar S.M."/>
            <person name="Klingeman D.M."/>
            <person name="Hurt R.A."/>
            <person name="Keller M."/>
            <person name="Xu J."/>
            <person name="Reddy Y.H.K."/>
            <person name="Borovok I."/>
            <person name="Grinberg I.R."/>
            <person name="Lamed R."/>
            <person name="Zhivin O."/>
            <person name="Bayer E.A."/>
            <person name="Brown S.D."/>
        </authorList>
    </citation>
    <scope>NUCLEOTIDE SEQUENCE [LARGE SCALE GENOMIC DNA]</scope>
    <source>
        <strain evidence="7">DSM 2933</strain>
    </source>
</reference>
<accession>A0A0L6JNG5</accession>
<dbReference type="InterPro" id="IPR001460">
    <property type="entry name" value="PCN-bd_Tpept"/>
</dbReference>
<feature type="transmembrane region" description="Helical" evidence="4">
    <location>
        <begin position="12"/>
        <end position="32"/>
    </location>
</feature>
<feature type="domain" description="PASTA" evidence="5">
    <location>
        <begin position="623"/>
        <end position="687"/>
    </location>
</feature>
<dbReference type="PANTHER" id="PTHR30627">
    <property type="entry name" value="PEPTIDOGLYCAN D,D-TRANSPEPTIDASE"/>
    <property type="match status" value="1"/>
</dbReference>
<dbReference type="GO" id="GO:0005886">
    <property type="term" value="C:plasma membrane"/>
    <property type="evidence" value="ECO:0007669"/>
    <property type="project" value="TreeGrafter"/>
</dbReference>
<dbReference type="eggNOG" id="COG0768">
    <property type="taxonomic scope" value="Bacteria"/>
</dbReference>
<dbReference type="SMART" id="SM00740">
    <property type="entry name" value="PASTA"/>
    <property type="match status" value="2"/>
</dbReference>
<dbReference type="InterPro" id="IPR005311">
    <property type="entry name" value="PBP_dimer"/>
</dbReference>
<dbReference type="PROSITE" id="PS51178">
    <property type="entry name" value="PASTA"/>
    <property type="match status" value="2"/>
</dbReference>
<dbReference type="Proteomes" id="UP000036923">
    <property type="component" value="Unassembled WGS sequence"/>
</dbReference>
<dbReference type="Gene3D" id="3.30.10.20">
    <property type="match status" value="1"/>
</dbReference>
<evidence type="ECO:0000256" key="3">
    <source>
        <dbReference type="ARBA" id="ARBA00023136"/>
    </source>
</evidence>
<name>A0A0L6JNG5_9FIRM</name>
<evidence type="ECO:0000313" key="7">
    <source>
        <dbReference type="Proteomes" id="UP000036923"/>
    </source>
</evidence>
<dbReference type="PANTHER" id="PTHR30627:SF1">
    <property type="entry name" value="PEPTIDOGLYCAN D,D-TRANSPEPTIDASE FTSI"/>
    <property type="match status" value="1"/>
</dbReference>
<evidence type="ECO:0000259" key="5">
    <source>
        <dbReference type="PROSITE" id="PS51178"/>
    </source>
</evidence>
<feature type="domain" description="PASTA" evidence="5">
    <location>
        <begin position="690"/>
        <end position="749"/>
    </location>
</feature>
<gene>
    <name evidence="6" type="ORF">Bccel_2570</name>
</gene>
<comment type="subcellular location">
    <subcellularLocation>
        <location evidence="1">Membrane</location>
    </subcellularLocation>
</comment>
<protein>
    <submittedName>
        <fullName evidence="6">Putative PASTA sensor protein</fullName>
        <ecNumber evidence="6">2.4.1.129</ecNumber>
    </submittedName>
</protein>
<dbReference type="EC" id="2.4.1.129" evidence="6"/>
<evidence type="ECO:0000256" key="2">
    <source>
        <dbReference type="ARBA" id="ARBA00007171"/>
    </source>
</evidence>
<dbReference type="GO" id="GO:0008658">
    <property type="term" value="F:penicillin binding"/>
    <property type="evidence" value="ECO:0007669"/>
    <property type="project" value="InterPro"/>
</dbReference>
<dbReference type="GO" id="GO:0071555">
    <property type="term" value="P:cell wall organization"/>
    <property type="evidence" value="ECO:0007669"/>
    <property type="project" value="TreeGrafter"/>
</dbReference>
<dbReference type="Gene3D" id="3.40.710.10">
    <property type="entry name" value="DD-peptidase/beta-lactamase superfamily"/>
    <property type="match status" value="1"/>
</dbReference>
<sequence length="755" mass="83681" precursor="true">MNVSHKIKKGRIVFVLFVFLVLITALIARAGWLQMVEGNELKSAALAQQTRDTLISPRRGNIYDRNKKELAVSIQYYTISACPENMHKLKQDIEGIASMLSQILKTDESEILKKLKKKDSQYQMIKRKVDKEVTEKIKAWIKEKKVQGLNFDEEPKRYYPAGRLAAHVIGFTNFENQGITGIEQAMDKYLKGKPGKILSEVDAGGQGVMPGESKVIDVKDGSNVVLTIDEVIQDIADKALSEAISQYKVVNGGTAIVMDPRTGEILAMVSKPDFDLNNPSGAPEGVNKAKWKGTSENEVNFLWNSIWRNKTLAEPYEPGSTFKTITAAIGIEEGLVTPETTVNDFTFRLTPNSPKIDCHLPNRHGVESFRLSMYRSCNPVYAKLSQDIGIDKFYGYMRAFGFYDKTGLDISEESLGIFQQKPTNLDMAVASFGQRFTINPLQLITAYSAVANGGKLLKPHIVKEITDQDGNIIERTEPELVRNVLSRQTCNTLMDILLGVVTDPNGTGGKAYVKGYGVAGKTGTAETTKNINRLGLPDVAKQFNVAWSAPIDYKDTERYVASFAGMAPADNPVISILVTLDYPNMIQHTGGVVAAPVAGKIIEETLEYLGVERKYTERDKKLIPKEYMVPDVRNMDIEKAAAELKKSKLEFIKEDLGDVNNTKVISQYPRPGTVVRENSFVTLYMYKTDNPVMVKVPNLSKKTVLEAINALNDIGLNIKVNGEGFAVSQSVLPGKEVQKGYEIGVNFETDSNIQD</sequence>
<keyword evidence="3 4" id="KW-0472">Membrane</keyword>
<dbReference type="InterPro" id="IPR050515">
    <property type="entry name" value="Beta-lactam/transpept"/>
</dbReference>
<organism evidence="6 7">
    <name type="scientific">Pseudobacteroides cellulosolvens ATCC 35603 = DSM 2933</name>
    <dbReference type="NCBI Taxonomy" id="398512"/>
    <lineage>
        <taxon>Bacteria</taxon>
        <taxon>Bacillati</taxon>
        <taxon>Bacillota</taxon>
        <taxon>Clostridia</taxon>
        <taxon>Eubacteriales</taxon>
        <taxon>Oscillospiraceae</taxon>
        <taxon>Pseudobacteroides</taxon>
    </lineage>
</organism>
<evidence type="ECO:0000313" key="6">
    <source>
        <dbReference type="EMBL" id="KNY27299.1"/>
    </source>
</evidence>
<dbReference type="GO" id="GO:0016757">
    <property type="term" value="F:glycosyltransferase activity"/>
    <property type="evidence" value="ECO:0007669"/>
    <property type="project" value="UniProtKB-KW"/>
</dbReference>